<evidence type="ECO:0000256" key="4">
    <source>
        <dbReference type="ARBA" id="ARBA00004931"/>
    </source>
</evidence>
<evidence type="ECO:0000256" key="2">
    <source>
        <dbReference type="ARBA" id="ARBA00003109"/>
    </source>
</evidence>
<evidence type="ECO:0000313" key="17">
    <source>
        <dbReference type="Proteomes" id="UP000219621"/>
    </source>
</evidence>
<comment type="catalytic activity">
    <reaction evidence="12">
        <text>L-isoleucine + 2-oxoglutarate = (S)-3-methyl-2-oxopentanoate + L-glutamate</text>
        <dbReference type="Rhea" id="RHEA:24801"/>
        <dbReference type="ChEBI" id="CHEBI:16810"/>
        <dbReference type="ChEBI" id="CHEBI:29985"/>
        <dbReference type="ChEBI" id="CHEBI:35146"/>
        <dbReference type="ChEBI" id="CHEBI:58045"/>
        <dbReference type="EC" id="2.6.1.42"/>
    </reaction>
</comment>
<dbReference type="EC" id="2.6.1.42" evidence="7"/>
<comment type="similarity">
    <text evidence="6 14">Belongs to the class-IV pyridoxal-phosphate-dependent aminotransferase family.</text>
</comment>
<comment type="catalytic activity">
    <reaction evidence="11">
        <text>L-valine + 2-oxoglutarate = 3-methyl-2-oxobutanoate + L-glutamate</text>
        <dbReference type="Rhea" id="RHEA:24813"/>
        <dbReference type="ChEBI" id="CHEBI:11851"/>
        <dbReference type="ChEBI" id="CHEBI:16810"/>
        <dbReference type="ChEBI" id="CHEBI:29985"/>
        <dbReference type="ChEBI" id="CHEBI:57762"/>
        <dbReference type="EC" id="2.6.1.42"/>
    </reaction>
</comment>
<evidence type="ECO:0000256" key="3">
    <source>
        <dbReference type="ARBA" id="ARBA00004824"/>
    </source>
</evidence>
<comment type="pathway">
    <text evidence="4">Amino-acid biosynthesis; L-valine biosynthesis; L-valine from pyruvate: step 4/4.</text>
</comment>
<keyword evidence="16" id="KW-0032">Aminotransferase</keyword>
<dbReference type="InterPro" id="IPR036038">
    <property type="entry name" value="Aminotransferase-like"/>
</dbReference>
<reference evidence="16 17" key="1">
    <citation type="submission" date="2017-09" db="EMBL/GenBank/DDBJ databases">
        <authorList>
            <person name="Ehlers B."/>
            <person name="Leendertz F.H."/>
        </authorList>
    </citation>
    <scope>NUCLEOTIDE SEQUENCE [LARGE SCALE GENOMIC DNA]</scope>
    <source>
        <strain evidence="16 17">USBA 140</strain>
    </source>
</reference>
<sequence length="287" mass="31938">MKGHIATDGLVYADGDWHVGNPKLLGPRTHGVWLGSVVFDGARYFDGVAPDLLPHCERAVRSARVLGMRPMLTGAEIAELAWEGIRRFPRDAQLYICPLFWGDQGFIMPDPDATRFALSIYQSPLPPATGFAARLSSFRRPARDTAPTEAKASCLYPNTARAVAEAKEGGYDTAVMLDPAGNVAEFAYTNLFYAKDGVVHTPAWNGTFLNGLTRQRVIKLLVEDGAEVVERAITWPELMQADEVFATGNYQKLGWCRRLGDRDFQPGPFYERARRLYWEFARRHGGA</sequence>
<dbReference type="InterPro" id="IPR001544">
    <property type="entry name" value="Aminotrans_IV"/>
</dbReference>
<evidence type="ECO:0000256" key="5">
    <source>
        <dbReference type="ARBA" id="ARBA00005072"/>
    </source>
</evidence>
<dbReference type="InterPro" id="IPR018300">
    <property type="entry name" value="Aminotrans_IV_CS"/>
</dbReference>
<evidence type="ECO:0000256" key="13">
    <source>
        <dbReference type="ARBA" id="ARBA00049229"/>
    </source>
</evidence>
<dbReference type="NCBIfam" id="NF009896">
    <property type="entry name" value="PRK13356.1"/>
    <property type="match status" value="1"/>
</dbReference>
<evidence type="ECO:0000256" key="12">
    <source>
        <dbReference type="ARBA" id="ARBA00048798"/>
    </source>
</evidence>
<gene>
    <name evidence="16" type="ORF">SAMN05421508_102465</name>
</gene>
<evidence type="ECO:0000256" key="10">
    <source>
        <dbReference type="ARBA" id="ARBA00023304"/>
    </source>
</evidence>
<comment type="catalytic activity">
    <reaction evidence="13">
        <text>L-leucine + 2-oxoglutarate = 4-methyl-2-oxopentanoate + L-glutamate</text>
        <dbReference type="Rhea" id="RHEA:18321"/>
        <dbReference type="ChEBI" id="CHEBI:16810"/>
        <dbReference type="ChEBI" id="CHEBI:17865"/>
        <dbReference type="ChEBI" id="CHEBI:29985"/>
        <dbReference type="ChEBI" id="CHEBI:57427"/>
        <dbReference type="EC" id="2.6.1.42"/>
    </reaction>
</comment>
<dbReference type="Pfam" id="PF01063">
    <property type="entry name" value="Aminotran_4"/>
    <property type="match status" value="1"/>
</dbReference>
<dbReference type="Gene3D" id="3.20.10.10">
    <property type="entry name" value="D-amino Acid Aminotransferase, subunit A, domain 2"/>
    <property type="match status" value="1"/>
</dbReference>
<evidence type="ECO:0000256" key="11">
    <source>
        <dbReference type="ARBA" id="ARBA00048212"/>
    </source>
</evidence>
<keyword evidence="10" id="KW-0100">Branched-chain amino acid biosynthesis</keyword>
<evidence type="ECO:0000256" key="1">
    <source>
        <dbReference type="ARBA" id="ARBA00001933"/>
    </source>
</evidence>
<proteinExistence type="inferred from homology"/>
<organism evidence="16 17">
    <name type="scientific">Caenispirillum bisanense</name>
    <dbReference type="NCBI Taxonomy" id="414052"/>
    <lineage>
        <taxon>Bacteria</taxon>
        <taxon>Pseudomonadati</taxon>
        <taxon>Pseudomonadota</taxon>
        <taxon>Alphaproteobacteria</taxon>
        <taxon>Rhodospirillales</taxon>
        <taxon>Novispirillaceae</taxon>
        <taxon>Caenispirillum</taxon>
    </lineage>
</organism>
<dbReference type="GO" id="GO:0004084">
    <property type="term" value="F:branched-chain-amino-acid transaminase activity"/>
    <property type="evidence" value="ECO:0007669"/>
    <property type="project" value="UniProtKB-EC"/>
</dbReference>
<dbReference type="OrthoDB" id="21319at2"/>
<dbReference type="InterPro" id="IPR050571">
    <property type="entry name" value="Class-IV_PLP-Dep_Aminotrnsfr"/>
</dbReference>
<keyword evidence="16" id="KW-0808">Transferase</keyword>
<comment type="pathway">
    <text evidence="3">Amino-acid biosynthesis; L-isoleucine biosynthesis; L-isoleucine from 2-oxobutanoate: step 4/4.</text>
</comment>
<evidence type="ECO:0000256" key="14">
    <source>
        <dbReference type="RuleBase" id="RU004106"/>
    </source>
</evidence>
<evidence type="ECO:0000313" key="16">
    <source>
        <dbReference type="EMBL" id="SOD92498.1"/>
    </source>
</evidence>
<dbReference type="GO" id="GO:0005829">
    <property type="term" value="C:cytosol"/>
    <property type="evidence" value="ECO:0007669"/>
    <property type="project" value="TreeGrafter"/>
</dbReference>
<keyword evidence="10" id="KW-0028">Amino-acid biosynthesis</keyword>
<dbReference type="Gene3D" id="3.30.470.10">
    <property type="match status" value="1"/>
</dbReference>
<dbReference type="GO" id="GO:0009082">
    <property type="term" value="P:branched-chain amino acid biosynthetic process"/>
    <property type="evidence" value="ECO:0007669"/>
    <property type="project" value="UniProtKB-KW"/>
</dbReference>
<name>A0A286GAH7_9PROT</name>
<dbReference type="SUPFAM" id="SSF56752">
    <property type="entry name" value="D-aminoacid aminotransferase-like PLP-dependent enzymes"/>
    <property type="match status" value="1"/>
</dbReference>
<dbReference type="PANTHER" id="PTHR42743">
    <property type="entry name" value="AMINO-ACID AMINOTRANSFERASE"/>
    <property type="match status" value="1"/>
</dbReference>
<keyword evidence="9 15" id="KW-0663">Pyridoxal phosphate</keyword>
<dbReference type="PANTHER" id="PTHR42743:SF11">
    <property type="entry name" value="AMINODEOXYCHORISMATE LYASE"/>
    <property type="match status" value="1"/>
</dbReference>
<comment type="function">
    <text evidence="2">Acts on leucine, isoleucine and valine.</text>
</comment>
<comment type="cofactor">
    <cofactor evidence="1 15">
        <name>pyridoxal 5'-phosphate</name>
        <dbReference type="ChEBI" id="CHEBI:597326"/>
    </cofactor>
</comment>
<keyword evidence="17" id="KW-1185">Reference proteome</keyword>
<dbReference type="AlphaFoldDB" id="A0A286GAH7"/>
<evidence type="ECO:0000256" key="8">
    <source>
        <dbReference type="ARBA" id="ARBA00014472"/>
    </source>
</evidence>
<dbReference type="Proteomes" id="UP000219621">
    <property type="component" value="Unassembled WGS sequence"/>
</dbReference>
<evidence type="ECO:0000256" key="6">
    <source>
        <dbReference type="ARBA" id="ARBA00009320"/>
    </source>
</evidence>
<dbReference type="EMBL" id="OCNJ01000002">
    <property type="protein sequence ID" value="SOD92498.1"/>
    <property type="molecule type" value="Genomic_DNA"/>
</dbReference>
<evidence type="ECO:0000256" key="9">
    <source>
        <dbReference type="ARBA" id="ARBA00022898"/>
    </source>
</evidence>
<evidence type="ECO:0000256" key="7">
    <source>
        <dbReference type="ARBA" id="ARBA00013053"/>
    </source>
</evidence>
<dbReference type="PROSITE" id="PS00770">
    <property type="entry name" value="AA_TRANSFER_CLASS_4"/>
    <property type="match status" value="1"/>
</dbReference>
<dbReference type="RefSeq" id="WP_097278208.1">
    <property type="nucleotide sequence ID" value="NZ_OCNJ01000002.1"/>
</dbReference>
<dbReference type="InterPro" id="IPR043132">
    <property type="entry name" value="BCAT-like_C"/>
</dbReference>
<accession>A0A286GAH7</accession>
<evidence type="ECO:0000256" key="15">
    <source>
        <dbReference type="RuleBase" id="RU004516"/>
    </source>
</evidence>
<protein>
    <recommendedName>
        <fullName evidence="8">Probable branched-chain-amino-acid aminotransferase</fullName>
        <ecNumber evidence="7">2.6.1.42</ecNumber>
    </recommendedName>
</protein>
<comment type="pathway">
    <text evidence="5">Amino-acid biosynthesis; L-leucine biosynthesis; L-leucine from 3-methyl-2-oxobutanoate: step 4/4.</text>
</comment>
<dbReference type="InterPro" id="IPR043131">
    <property type="entry name" value="BCAT-like_N"/>
</dbReference>